<protein>
    <submittedName>
        <fullName evidence="2">DegV family protein with EDD domain</fullName>
    </submittedName>
</protein>
<name>A0AAE3VBF8_9FIRM</name>
<dbReference type="Proteomes" id="UP001241537">
    <property type="component" value="Unassembled WGS sequence"/>
</dbReference>
<proteinExistence type="predicted"/>
<organism evidence="2 3">
    <name type="scientific">Moryella indoligenes</name>
    <dbReference type="NCBI Taxonomy" id="371674"/>
    <lineage>
        <taxon>Bacteria</taxon>
        <taxon>Bacillati</taxon>
        <taxon>Bacillota</taxon>
        <taxon>Clostridia</taxon>
        <taxon>Lachnospirales</taxon>
        <taxon>Lachnospiraceae</taxon>
        <taxon>Moryella</taxon>
    </lineage>
</organism>
<dbReference type="Gene3D" id="2.20.28.50">
    <property type="entry name" value="degv family protein"/>
    <property type="match status" value="1"/>
</dbReference>
<dbReference type="NCBIfam" id="TIGR00762">
    <property type="entry name" value="DegV"/>
    <property type="match status" value="1"/>
</dbReference>
<dbReference type="RefSeq" id="WP_307255228.1">
    <property type="nucleotide sequence ID" value="NZ_JAUSTO010000015.1"/>
</dbReference>
<keyword evidence="3" id="KW-1185">Reference proteome</keyword>
<dbReference type="SUPFAM" id="SSF82549">
    <property type="entry name" value="DAK1/DegV-like"/>
    <property type="match status" value="1"/>
</dbReference>
<reference evidence="2" key="1">
    <citation type="submission" date="2023-07" db="EMBL/GenBank/DDBJ databases">
        <title>Genomic Encyclopedia of Type Strains, Phase IV (KMG-IV): sequencing the most valuable type-strain genomes for metagenomic binning, comparative biology and taxonomic classification.</title>
        <authorList>
            <person name="Goeker M."/>
        </authorList>
    </citation>
    <scope>NUCLEOTIDE SEQUENCE</scope>
    <source>
        <strain evidence="2">DSM 19659</strain>
    </source>
</reference>
<dbReference type="PROSITE" id="PS51482">
    <property type="entry name" value="DEGV"/>
    <property type="match status" value="1"/>
</dbReference>
<dbReference type="GO" id="GO:0008289">
    <property type="term" value="F:lipid binding"/>
    <property type="evidence" value="ECO:0007669"/>
    <property type="project" value="UniProtKB-KW"/>
</dbReference>
<accession>A0AAE3VBF8</accession>
<gene>
    <name evidence="2" type="ORF">J2S20_001951</name>
</gene>
<dbReference type="InterPro" id="IPR003797">
    <property type="entry name" value="DegV"/>
</dbReference>
<comment type="caution">
    <text evidence="2">The sequence shown here is derived from an EMBL/GenBank/DDBJ whole genome shotgun (WGS) entry which is preliminary data.</text>
</comment>
<dbReference type="PANTHER" id="PTHR33434">
    <property type="entry name" value="DEGV DOMAIN-CONTAINING PROTEIN DR_1986-RELATED"/>
    <property type="match status" value="1"/>
</dbReference>
<dbReference type="EMBL" id="JAUSTO010000015">
    <property type="protein sequence ID" value="MDQ0153241.1"/>
    <property type="molecule type" value="Genomic_DNA"/>
</dbReference>
<dbReference type="PANTHER" id="PTHR33434:SF2">
    <property type="entry name" value="FATTY ACID-BINDING PROTEIN TM_1468"/>
    <property type="match status" value="1"/>
</dbReference>
<sequence length="279" mass="30721">MWNIVTDSSCDDINFSHSSPDIRYDSVPFFLHTDAHEFVDDRSINIEEMISVMEHSRVCKTACPSPAAWHEFFSLPGDTLAFTISSGLSGSYASACTARSMVLEEEPGKHIAIIDSKQAGPSMMLLIRAATQMIEAGMEFSGIVEALNQLVQKIHIIFTLSSFDNLVKNGRMSRLTGFVANTLGFWGVGIAVDGKIHIKSKLRGSRRVLNAILQDIEEQSGQVKEVIISHCLNPNMASALKQQILNRFGSIPVDVFPTGGLDSFYAEKNGLIVSYRCEE</sequence>
<keyword evidence="1" id="KW-0446">Lipid-binding</keyword>
<dbReference type="Gene3D" id="3.30.1180.10">
    <property type="match status" value="1"/>
</dbReference>
<dbReference type="InterPro" id="IPR050270">
    <property type="entry name" value="DegV_domain_contain"/>
</dbReference>
<dbReference type="AlphaFoldDB" id="A0AAE3VBF8"/>
<dbReference type="Pfam" id="PF02645">
    <property type="entry name" value="DegV"/>
    <property type="match status" value="1"/>
</dbReference>
<dbReference type="Gene3D" id="3.40.50.10440">
    <property type="entry name" value="Dihydroxyacetone kinase, domain 1"/>
    <property type="match status" value="1"/>
</dbReference>
<evidence type="ECO:0000313" key="3">
    <source>
        <dbReference type="Proteomes" id="UP001241537"/>
    </source>
</evidence>
<evidence type="ECO:0000256" key="1">
    <source>
        <dbReference type="ARBA" id="ARBA00023121"/>
    </source>
</evidence>
<dbReference type="InterPro" id="IPR043168">
    <property type="entry name" value="DegV_C"/>
</dbReference>
<evidence type="ECO:0000313" key="2">
    <source>
        <dbReference type="EMBL" id="MDQ0153241.1"/>
    </source>
</evidence>